<dbReference type="InterPro" id="IPR056884">
    <property type="entry name" value="NPHP3-like_N"/>
</dbReference>
<evidence type="ECO:0000256" key="1">
    <source>
        <dbReference type="ARBA" id="ARBA00022737"/>
    </source>
</evidence>
<dbReference type="InterPro" id="IPR027417">
    <property type="entry name" value="P-loop_NTPase"/>
</dbReference>
<dbReference type="InterPro" id="IPR029058">
    <property type="entry name" value="AB_hydrolase_fold"/>
</dbReference>
<feature type="domain" description="Nephrocystin 3-like N-terminal" evidence="4">
    <location>
        <begin position="337"/>
        <end position="513"/>
    </location>
</feature>
<dbReference type="Pfam" id="PF24883">
    <property type="entry name" value="NPHP3_N"/>
    <property type="match status" value="1"/>
</dbReference>
<dbReference type="Gene3D" id="2.130.10.10">
    <property type="entry name" value="YVTN repeat-like/Quinoprotein amine dehydrogenase"/>
    <property type="match status" value="2"/>
</dbReference>
<dbReference type="SUPFAM" id="SSF50998">
    <property type="entry name" value="Quinoprotein alcohol dehydrogenase-like"/>
    <property type="match status" value="1"/>
</dbReference>
<dbReference type="PANTHER" id="PTHR10039:SF16">
    <property type="entry name" value="GPI INOSITOL-DEACYLASE"/>
    <property type="match status" value="1"/>
</dbReference>
<keyword evidence="1" id="KW-0677">Repeat</keyword>
<reference evidence="5 6" key="1">
    <citation type="submission" date="2018-12" db="EMBL/GenBank/DDBJ databases">
        <title>Draft genome sequence of Xylaria grammica IHI A82.</title>
        <authorList>
            <person name="Buettner E."/>
            <person name="Kellner H."/>
        </authorList>
    </citation>
    <scope>NUCLEOTIDE SEQUENCE [LARGE SCALE GENOMIC DNA]</scope>
    <source>
        <strain evidence="5 6">IHI A82</strain>
    </source>
</reference>
<accession>A0A439CQR2</accession>
<evidence type="ECO:0008006" key="7">
    <source>
        <dbReference type="Google" id="ProtNLM"/>
    </source>
</evidence>
<name>A0A439CQR2_9PEZI</name>
<comment type="caution">
    <text evidence="5">The sequence shown here is derived from an EMBL/GenBank/DDBJ whole genome shotgun (WGS) entry which is preliminary data.</text>
</comment>
<dbReference type="Proteomes" id="UP000286045">
    <property type="component" value="Unassembled WGS sequence"/>
</dbReference>
<dbReference type="Gene3D" id="3.40.50.300">
    <property type="entry name" value="P-loop containing nucleotide triphosphate hydrolases"/>
    <property type="match status" value="1"/>
</dbReference>
<evidence type="ECO:0000313" key="5">
    <source>
        <dbReference type="EMBL" id="RWA04494.1"/>
    </source>
</evidence>
<dbReference type="SUPFAM" id="SSF52540">
    <property type="entry name" value="P-loop containing nucleoside triphosphate hydrolases"/>
    <property type="match status" value="1"/>
</dbReference>
<dbReference type="SUPFAM" id="SSF53474">
    <property type="entry name" value="alpha/beta-Hydrolases"/>
    <property type="match status" value="1"/>
</dbReference>
<protein>
    <recommendedName>
        <fullName evidence="7">NACHT domain-containing protein</fullName>
    </recommendedName>
</protein>
<proteinExistence type="predicted"/>
<dbReference type="EMBL" id="RYZI01000561">
    <property type="protein sequence ID" value="RWA04494.1"/>
    <property type="molecule type" value="Genomic_DNA"/>
</dbReference>
<dbReference type="PANTHER" id="PTHR10039">
    <property type="entry name" value="AMELOGENIN"/>
    <property type="match status" value="1"/>
</dbReference>
<keyword evidence="6" id="KW-1185">Reference proteome</keyword>
<evidence type="ECO:0000259" key="4">
    <source>
        <dbReference type="Pfam" id="PF24883"/>
    </source>
</evidence>
<feature type="domain" description="GPI inositol-deacylase winged helix" evidence="3">
    <location>
        <begin position="621"/>
        <end position="697"/>
    </location>
</feature>
<evidence type="ECO:0000313" key="6">
    <source>
        <dbReference type="Proteomes" id="UP000286045"/>
    </source>
</evidence>
<gene>
    <name evidence="5" type="ORF">EKO27_g10614</name>
</gene>
<dbReference type="SMART" id="SM00320">
    <property type="entry name" value="WD40"/>
    <property type="match status" value="4"/>
</dbReference>
<dbReference type="InterPro" id="IPR001680">
    <property type="entry name" value="WD40_rpt"/>
</dbReference>
<evidence type="ECO:0000259" key="3">
    <source>
        <dbReference type="Pfam" id="PF22939"/>
    </source>
</evidence>
<dbReference type="InterPro" id="IPR011047">
    <property type="entry name" value="Quinoprotein_ADH-like_sf"/>
</dbReference>
<dbReference type="InterPro" id="IPR015943">
    <property type="entry name" value="WD40/YVTN_repeat-like_dom_sf"/>
</dbReference>
<sequence length="1552" mass="174590">MLPDLGDQRAELLVPPHRHSAPGLLRSWRLRRAVSTGSASAASTHEVARGLLGLNLLFEPSEPRLDIIFVHGLQGGSRKTWSLHPTDPLTYWPREWLPLEPGFRHARIHSFGYDSDWRKSAVSTLTVHDFALALLADLKHSQAFKRNGNAYLLATRNETYKEISSRIHTMYFLGTPHRGSDSAVYLKAYLSLPLPTGSKSFVKELMPDSQTVHDINYEFRYSCSHLKLFSFFESQPTAGIIIVEKQSAVIGLPNEEEQYLPADHRHLCKFESDQDPGYLIVMRKLKTTVEDILKDYESQYTEEYHAQLSTISKAFDNAQRPCNDLYAAQAPSKYHSGSCQWLTEDEMFLRWLSLDPDYDEVDPLSTTHASSDPRFLWLYGPPGSGKSIASGHTINYLDSNNFDVSYFFFKAGSNSTVALLLLSLAYQMAETNLEIRQSFLTMIKGGSVVNSHDYTMIWNTLFLGCVFKTQFLQPQYWVIDALDECPRDALSSLIQMVARVNPHIPLKIFLSSRPESKVQEIFEQENIKYINFQTGRGESLQDIGAYLRSRPKFRGDIDSQHLVELILKKSDGIFLWAALMMDRLDECYSIEDMESVVKGVPSEMNDFYADIVEKIEESTNADLAKCILKWIVSAPDLLSVDELREAVKLDIKRTLLTTGSQAALSQICRNLVTVNSDERVNLMHQTVKTYLTSKDSNFYVSKRQAHEDIALICLAYLNGLNFQPRNSRRAPNADATITAFDSYAVLHFAYHLEHSRSQSRPLFVTLQKFTDTKALIWVERIAETGKLSPMIRVIKSLKQYLSRLLESSPPLDNSLQGLGSWINDLTRLVTNFGITIIDSPPSIYTSIPSLCPSSSMLHKTYTGRARQKVICSSNEDWDERSSCIPFQSDVKSVATSSTCVAVGLVKGQIRIYDQSTLELVDELHHGGPVRQLAFGNVSGVFVSGSPKLITVWSAERKKLWSSAITGILFSVCFSPDDSMVFATVRGELDQLIMAFGTRDGTTVGFMRIEHDAADSDSDDNTKSHARYIPEVVKMSPLLGLAAVSYRSTHLTLYSTDYKLNRMTRISRFAKEGSEDLALPPQVLDVAFCPATEYRSFAVLYQDGDLVTVELDHYDRATQRDVYHIFARVLAASPDGRTLAAGENRGAVSLFAFDTLQLIHRITYDSIVTGIVFAPSSLCFYDIRGRSCNVWEPPSLLRKDGRDDDSSQADETQHEPKDVGVTRVENQKKLITCMVQAGDDLFMLCGHEDGSITIHDTSNGNVAMEMKEHKTRILHLAWNHKLKILYSVDMASRCIATRLSVTRAGYWDKLDQLFNYKVNDRVTQILAKQDEQAVLIATEFVQVLWESGTFSLSNMPLNGAIWMLHPTDMNRLLLMSGSTINPYQWKDLKKIDEAPTVPTILPPGAPLSAGPTSQWASRPGTSLLIQTLNADPEAKTAFLTLDSSKLPSTSVEAATLGTIHKLPCEIRTVIGILGSKIFFLTRRGWICSFNLKNSSGGKHYSRHFFIPPFWRTGNDLMIHIVSKNHLALVHRDELVILQRFLDLEEKIPLDQAK</sequence>
<dbReference type="Pfam" id="PF22939">
    <property type="entry name" value="WHD_GPIID"/>
    <property type="match status" value="1"/>
</dbReference>
<dbReference type="InterPro" id="IPR054471">
    <property type="entry name" value="GPIID_WHD"/>
</dbReference>
<feature type="region of interest" description="Disordered" evidence="2">
    <location>
        <begin position="1198"/>
        <end position="1219"/>
    </location>
</feature>
<organism evidence="5 6">
    <name type="scientific">Xylaria grammica</name>
    <dbReference type="NCBI Taxonomy" id="363999"/>
    <lineage>
        <taxon>Eukaryota</taxon>
        <taxon>Fungi</taxon>
        <taxon>Dikarya</taxon>
        <taxon>Ascomycota</taxon>
        <taxon>Pezizomycotina</taxon>
        <taxon>Sordariomycetes</taxon>
        <taxon>Xylariomycetidae</taxon>
        <taxon>Xylariales</taxon>
        <taxon>Xylariaceae</taxon>
        <taxon>Xylaria</taxon>
    </lineage>
</organism>
<evidence type="ECO:0000256" key="2">
    <source>
        <dbReference type="SAM" id="MobiDB-lite"/>
    </source>
</evidence>